<accession>A0A6J5WBV7</accession>
<evidence type="ECO:0000313" key="3">
    <source>
        <dbReference type="Proteomes" id="UP000507245"/>
    </source>
</evidence>
<dbReference type="AlphaFoldDB" id="A0A6J5WBV7"/>
<keyword evidence="3" id="KW-1185">Reference proteome</keyword>
<dbReference type="EMBL" id="CAEKKB010000002">
    <property type="protein sequence ID" value="CAB4299039.1"/>
    <property type="molecule type" value="Genomic_DNA"/>
</dbReference>
<organism evidence="2 3">
    <name type="scientific">Prunus armeniaca</name>
    <name type="common">Apricot</name>
    <name type="synonym">Armeniaca vulgaris</name>
    <dbReference type="NCBI Taxonomy" id="36596"/>
    <lineage>
        <taxon>Eukaryota</taxon>
        <taxon>Viridiplantae</taxon>
        <taxon>Streptophyta</taxon>
        <taxon>Embryophyta</taxon>
        <taxon>Tracheophyta</taxon>
        <taxon>Spermatophyta</taxon>
        <taxon>Magnoliopsida</taxon>
        <taxon>eudicotyledons</taxon>
        <taxon>Gunneridae</taxon>
        <taxon>Pentapetalae</taxon>
        <taxon>rosids</taxon>
        <taxon>fabids</taxon>
        <taxon>Rosales</taxon>
        <taxon>Rosaceae</taxon>
        <taxon>Amygdaloideae</taxon>
        <taxon>Amygdaleae</taxon>
        <taxon>Prunus</taxon>
    </lineage>
</organism>
<protein>
    <submittedName>
        <fullName evidence="2">Uncharacterized protein</fullName>
    </submittedName>
</protein>
<sequence length="72" mass="8093">MLNTWKRKIGLRNVKYSSGYFLKFGYLLLGFALLLPLSVPEQGIGEQPLTPWLLNFACFIDALVGIAMRNSS</sequence>
<keyword evidence="1" id="KW-1133">Transmembrane helix</keyword>
<proteinExistence type="predicted"/>
<feature type="transmembrane region" description="Helical" evidence="1">
    <location>
        <begin position="20"/>
        <end position="37"/>
    </location>
</feature>
<dbReference type="Proteomes" id="UP000507245">
    <property type="component" value="Unassembled WGS sequence"/>
</dbReference>
<keyword evidence="1" id="KW-0472">Membrane</keyword>
<keyword evidence="1" id="KW-0812">Transmembrane</keyword>
<feature type="transmembrane region" description="Helical" evidence="1">
    <location>
        <begin position="49"/>
        <end position="68"/>
    </location>
</feature>
<evidence type="ECO:0000256" key="1">
    <source>
        <dbReference type="SAM" id="Phobius"/>
    </source>
</evidence>
<name>A0A6J5WBV7_PRUAR</name>
<reference evidence="3" key="1">
    <citation type="journal article" date="2020" name="Genome Biol.">
        <title>Gamete binning: chromosome-level and haplotype-resolved genome assembly enabled by high-throughput single-cell sequencing of gamete genomes.</title>
        <authorList>
            <person name="Campoy J.A."/>
            <person name="Sun H."/>
            <person name="Goel M."/>
            <person name="Jiao W.-B."/>
            <person name="Folz-Donahue K."/>
            <person name="Wang N."/>
            <person name="Rubio M."/>
            <person name="Liu C."/>
            <person name="Kukat C."/>
            <person name="Ruiz D."/>
            <person name="Huettel B."/>
            <person name="Schneeberger K."/>
        </authorList>
    </citation>
    <scope>NUCLEOTIDE SEQUENCE [LARGE SCALE GENOMIC DNA]</scope>
    <source>
        <strain evidence="3">cv. Rojo Pasion</strain>
    </source>
</reference>
<gene>
    <name evidence="2" type="ORF">ORAREDHAP_LOCUS12305</name>
</gene>
<dbReference type="OrthoDB" id="10401969at2759"/>
<evidence type="ECO:0000313" key="2">
    <source>
        <dbReference type="EMBL" id="CAB4299039.1"/>
    </source>
</evidence>